<evidence type="ECO:0000313" key="5">
    <source>
        <dbReference type="Proteomes" id="UP000195667"/>
    </source>
</evidence>
<dbReference type="EMBL" id="FUKI01000043">
    <property type="protein sequence ID" value="SJM90182.1"/>
    <property type="molecule type" value="Genomic_DNA"/>
</dbReference>
<protein>
    <recommendedName>
        <fullName evidence="2">RNA 3'-terminal phosphate cyclase</fullName>
        <ecNumber evidence="2">6.5.1.4</ecNumber>
    </recommendedName>
</protein>
<organism evidence="4 5">
    <name type="scientific">Crenothrix polyspora</name>
    <dbReference type="NCBI Taxonomy" id="360316"/>
    <lineage>
        <taxon>Bacteria</taxon>
        <taxon>Pseudomonadati</taxon>
        <taxon>Pseudomonadota</taxon>
        <taxon>Gammaproteobacteria</taxon>
        <taxon>Methylococcales</taxon>
        <taxon>Crenotrichaceae</taxon>
        <taxon>Crenothrix</taxon>
    </lineage>
</organism>
<dbReference type="Proteomes" id="UP000195667">
    <property type="component" value="Unassembled WGS sequence"/>
</dbReference>
<dbReference type="AlphaFoldDB" id="A0A1R4H1R2"/>
<dbReference type="PANTHER" id="PTHR11096">
    <property type="entry name" value="RNA 3' TERMINAL PHOSPHATE CYCLASE"/>
    <property type="match status" value="1"/>
</dbReference>
<sequence>MLIELDGSRGEGGGQILRSALTLSMCTGHPLRIHNIRAKRKKPGLLRQHLTAVQAAAAISQAEVDGAVLHSTQLSFTPGPVQGGDYRFNIGSAGSCTLVLQTLLPALLYASQNSRVTITGGTHNSMSPPFHFLQRAYLPLLQRMGANVELLLKRFGFYPAGGGEIQANITVGTPLVPLHLYSRGERVKAYAESFFAGLPAHIAQRELAVVKEGFTTVHFFSCKKVI</sequence>
<evidence type="ECO:0000259" key="3">
    <source>
        <dbReference type="Pfam" id="PF01137"/>
    </source>
</evidence>
<dbReference type="RefSeq" id="WP_087142430.1">
    <property type="nucleotide sequence ID" value="NZ_FUKI01000043.1"/>
</dbReference>
<dbReference type="EC" id="6.5.1.4" evidence="2"/>
<dbReference type="Gene3D" id="3.65.10.20">
    <property type="entry name" value="RNA 3'-terminal phosphate cyclase domain"/>
    <property type="match status" value="1"/>
</dbReference>
<gene>
    <name evidence="4" type="ORF">CRENPOLYSF1_1370003</name>
</gene>
<proteinExistence type="predicted"/>
<dbReference type="InterPro" id="IPR013792">
    <property type="entry name" value="RNA3'P_cycl/enolpyr_Trfase_a/b"/>
</dbReference>
<feature type="domain" description="RNA 3'-terminal phosphate cyclase" evidence="3">
    <location>
        <begin position="10"/>
        <end position="179"/>
    </location>
</feature>
<evidence type="ECO:0000313" key="4">
    <source>
        <dbReference type="EMBL" id="SJM90182.1"/>
    </source>
</evidence>
<dbReference type="InterPro" id="IPR037136">
    <property type="entry name" value="RNA3'_phos_cyclase_dom_sf"/>
</dbReference>
<evidence type="ECO:0000256" key="1">
    <source>
        <dbReference type="ARBA" id="ARBA00024481"/>
    </source>
</evidence>
<dbReference type="SUPFAM" id="SSF55205">
    <property type="entry name" value="EPT/RTPC-like"/>
    <property type="match status" value="1"/>
</dbReference>
<dbReference type="InterPro" id="IPR036553">
    <property type="entry name" value="RPTC_insert"/>
</dbReference>
<dbReference type="InterPro" id="IPR000228">
    <property type="entry name" value="RNA3'_term_phos_cyc"/>
</dbReference>
<accession>A0A1R4H1R2</accession>
<evidence type="ECO:0000256" key="2">
    <source>
        <dbReference type="NCBIfam" id="TIGR03399"/>
    </source>
</evidence>
<dbReference type="SUPFAM" id="SSF52913">
    <property type="entry name" value="RNA 3'-terminal phosphate cyclase, RPTC, insert domain"/>
    <property type="match status" value="1"/>
</dbReference>
<dbReference type="Pfam" id="PF01137">
    <property type="entry name" value="RTC"/>
    <property type="match status" value="1"/>
</dbReference>
<name>A0A1R4H1R2_9GAMM</name>
<dbReference type="GO" id="GO:0006396">
    <property type="term" value="P:RNA processing"/>
    <property type="evidence" value="ECO:0007669"/>
    <property type="project" value="UniProtKB-UniRule"/>
</dbReference>
<dbReference type="GO" id="GO:0003963">
    <property type="term" value="F:RNA-3'-phosphate cyclase activity"/>
    <property type="evidence" value="ECO:0007669"/>
    <property type="project" value="UniProtKB-UniRule"/>
</dbReference>
<reference evidence="5" key="1">
    <citation type="submission" date="2017-02" db="EMBL/GenBank/DDBJ databases">
        <authorList>
            <person name="Daims H."/>
        </authorList>
    </citation>
    <scope>NUCLEOTIDE SEQUENCE [LARGE SCALE GENOMIC DNA]</scope>
</reference>
<dbReference type="PANTHER" id="PTHR11096:SF0">
    <property type="entry name" value="RNA 3'-TERMINAL PHOSPHATE CYCLASE"/>
    <property type="match status" value="1"/>
</dbReference>
<comment type="catalytic activity">
    <reaction evidence="1">
        <text>a 3'-end 3'-phospho-ribonucleotide-RNA + ATP = a 3'-end 2',3'-cyclophospho-ribonucleotide-RNA + AMP + diphosphate</text>
        <dbReference type="Rhea" id="RHEA:23976"/>
        <dbReference type="Rhea" id="RHEA-COMP:10463"/>
        <dbReference type="Rhea" id="RHEA-COMP:10464"/>
        <dbReference type="ChEBI" id="CHEBI:30616"/>
        <dbReference type="ChEBI" id="CHEBI:33019"/>
        <dbReference type="ChEBI" id="CHEBI:83062"/>
        <dbReference type="ChEBI" id="CHEBI:83064"/>
        <dbReference type="ChEBI" id="CHEBI:456215"/>
        <dbReference type="EC" id="6.5.1.4"/>
    </reaction>
</comment>
<dbReference type="InterPro" id="IPR023797">
    <property type="entry name" value="RNA3'_phos_cyclase_dom"/>
</dbReference>
<dbReference type="OrthoDB" id="9789235at2"/>
<keyword evidence="4" id="KW-0436">Ligase</keyword>
<dbReference type="InterPro" id="IPR017770">
    <property type="entry name" value="RNA3'_term_phos_cyc_type_1"/>
</dbReference>
<dbReference type="NCBIfam" id="TIGR03399">
    <property type="entry name" value="RNA_3prim_cycl"/>
    <property type="match status" value="1"/>
</dbReference>
<keyword evidence="5" id="KW-1185">Reference proteome</keyword>